<name>A0ABW4LSC3_9BACI</name>
<accession>A0ABW4LSC3</accession>
<dbReference type="Proteomes" id="UP001597214">
    <property type="component" value="Unassembled WGS sequence"/>
</dbReference>
<dbReference type="Gene3D" id="3.40.710.10">
    <property type="entry name" value="DD-peptidase/beta-lactamase superfamily"/>
    <property type="match status" value="1"/>
</dbReference>
<dbReference type="GO" id="GO:0016787">
    <property type="term" value="F:hydrolase activity"/>
    <property type="evidence" value="ECO:0007669"/>
    <property type="project" value="UniProtKB-KW"/>
</dbReference>
<reference evidence="4" key="1">
    <citation type="journal article" date="2019" name="Int. J. Syst. Evol. Microbiol.">
        <title>The Global Catalogue of Microorganisms (GCM) 10K type strain sequencing project: providing services to taxonomists for standard genome sequencing and annotation.</title>
        <authorList>
            <consortium name="The Broad Institute Genomics Platform"/>
            <consortium name="The Broad Institute Genome Sequencing Center for Infectious Disease"/>
            <person name="Wu L."/>
            <person name="Ma J."/>
        </authorList>
    </citation>
    <scope>NUCLEOTIDE SEQUENCE [LARGE SCALE GENOMIC DNA]</scope>
    <source>
        <strain evidence="4">CCUG 49339</strain>
    </source>
</reference>
<feature type="domain" description="Beta-lactamase-related" evidence="2">
    <location>
        <begin position="42"/>
        <end position="352"/>
    </location>
</feature>
<evidence type="ECO:0000313" key="4">
    <source>
        <dbReference type="Proteomes" id="UP001597214"/>
    </source>
</evidence>
<dbReference type="Pfam" id="PF00144">
    <property type="entry name" value="Beta-lactamase"/>
    <property type="match status" value="1"/>
</dbReference>
<keyword evidence="1" id="KW-0812">Transmembrane</keyword>
<keyword evidence="1" id="KW-0472">Membrane</keyword>
<evidence type="ECO:0000313" key="3">
    <source>
        <dbReference type="EMBL" id="MFD1737972.1"/>
    </source>
</evidence>
<dbReference type="RefSeq" id="WP_377929191.1">
    <property type="nucleotide sequence ID" value="NZ_JBHUEM010000028.1"/>
</dbReference>
<keyword evidence="3" id="KW-0378">Hydrolase</keyword>
<dbReference type="PANTHER" id="PTHR46825:SF15">
    <property type="entry name" value="BETA-LACTAMASE-RELATED DOMAIN-CONTAINING PROTEIN"/>
    <property type="match status" value="1"/>
</dbReference>
<comment type="caution">
    <text evidence="3">The sequence shown here is derived from an EMBL/GenBank/DDBJ whole genome shotgun (WGS) entry which is preliminary data.</text>
</comment>
<keyword evidence="1" id="KW-1133">Transmembrane helix</keyword>
<gene>
    <name evidence="3" type="ORF">ACFSCX_15655</name>
</gene>
<keyword evidence="4" id="KW-1185">Reference proteome</keyword>
<dbReference type="EMBL" id="JBHUEM010000028">
    <property type="protein sequence ID" value="MFD1737972.1"/>
    <property type="molecule type" value="Genomic_DNA"/>
</dbReference>
<organism evidence="3 4">
    <name type="scientific">Bacillus salitolerans</name>
    <dbReference type="NCBI Taxonomy" id="1437434"/>
    <lineage>
        <taxon>Bacteria</taxon>
        <taxon>Bacillati</taxon>
        <taxon>Bacillota</taxon>
        <taxon>Bacilli</taxon>
        <taxon>Bacillales</taxon>
        <taxon>Bacillaceae</taxon>
        <taxon>Bacillus</taxon>
    </lineage>
</organism>
<protein>
    <submittedName>
        <fullName evidence="3">Serine hydrolase domain-containing protein</fullName>
        <ecNumber evidence="3">3.-.-.-</ecNumber>
    </submittedName>
</protein>
<evidence type="ECO:0000256" key="1">
    <source>
        <dbReference type="SAM" id="Phobius"/>
    </source>
</evidence>
<dbReference type="SUPFAM" id="SSF56601">
    <property type="entry name" value="beta-lactamase/transpeptidase-like"/>
    <property type="match status" value="1"/>
</dbReference>
<feature type="transmembrane region" description="Helical" evidence="1">
    <location>
        <begin position="466"/>
        <end position="490"/>
    </location>
</feature>
<feature type="transmembrane region" description="Helical" evidence="1">
    <location>
        <begin position="387"/>
        <end position="408"/>
    </location>
</feature>
<feature type="transmembrane region" description="Helical" evidence="1">
    <location>
        <begin position="428"/>
        <end position="446"/>
    </location>
</feature>
<dbReference type="EC" id="3.-.-.-" evidence="3"/>
<dbReference type="InterPro" id="IPR050491">
    <property type="entry name" value="AmpC-like"/>
</dbReference>
<sequence>MKQKIYLFLLLVWIGSFLPESQLLETYAATDTMQEKISLIEEEIQKNMNIHDIPGMAFALVDKNGTIFANGFGILDVRDDSSKIDEYTNFQLGSLSKVFTSLAIMQLQEKGDINIEKPVVEYLPWFSIKDSFLSNQITIKHLLNHSSGLPGRLNVHDVDTIDRQEIIRAVKQKLNGVILVGKPGEVYEYTNMNTDLLQLVIEEVTGESFENYMNEQIFKPLEMNRTGYFTYQDRQLNNTATGHRYHWGDLRPYKEELVYATSNSAGLSSNVRDLANFMIMLLNDGKQDTKSLASANSIAEMFQPNDWGIGYNWYIYPHNVYMEGGLPSFTSTMVLAADQSFGFVLLSNSKQNITLHTGFNLFKILNEQTPTTLAVSDFPKIDYDAKIILTIVIMIGIVLVWTVTLLVYQLIKGSKRIAFSRPGGKKSIFLLLILSLFLGIMTYIYVILPYYIGVPTLYDFKKEPDFIMGILLFTIIYSVYSLCLCFRILFVRNVINDHVV</sequence>
<dbReference type="InterPro" id="IPR012338">
    <property type="entry name" value="Beta-lactam/transpept-like"/>
</dbReference>
<proteinExistence type="predicted"/>
<dbReference type="InterPro" id="IPR001466">
    <property type="entry name" value="Beta-lactam-related"/>
</dbReference>
<dbReference type="PANTHER" id="PTHR46825">
    <property type="entry name" value="D-ALANYL-D-ALANINE-CARBOXYPEPTIDASE/ENDOPEPTIDASE AMPH"/>
    <property type="match status" value="1"/>
</dbReference>
<evidence type="ECO:0000259" key="2">
    <source>
        <dbReference type="Pfam" id="PF00144"/>
    </source>
</evidence>